<evidence type="ECO:0000256" key="2">
    <source>
        <dbReference type="ARBA" id="ARBA00022694"/>
    </source>
</evidence>
<feature type="domain" description="Pseudouridine synthase II N-terminal" evidence="4">
    <location>
        <begin position="2"/>
        <end position="67"/>
    </location>
</feature>
<gene>
    <name evidence="6" type="ORF">METZ01_LOCUS327368</name>
</gene>
<sequence>RFCGTFMQTPPPFSAKKIKGIRSYRLARHHKPVKPEAVEVTVHELNILDITGSHIRCRVNCEPGFYMRSLAHDLGISLGCGACLETLRREQSGTFRLQQSTDLGRLENIAPDLERHLLPMSDLLPDLPQLVVTTNGKKRTSHGNDLSRADILSADREWGTGLVRLCNDQGALLAIAKADEALILHPMIVLV</sequence>
<protein>
    <recommendedName>
        <fullName evidence="1">tRNA pseudouridine(55) synthase</fullName>
        <ecNumber evidence="1">5.4.99.25</ecNumber>
    </recommendedName>
</protein>
<feature type="domain" description="tRNA pseudouridylate synthase B C-terminal" evidence="5">
    <location>
        <begin position="68"/>
        <end position="124"/>
    </location>
</feature>
<dbReference type="EMBL" id="UINC01108426">
    <property type="protein sequence ID" value="SVC74514.1"/>
    <property type="molecule type" value="Genomic_DNA"/>
</dbReference>
<dbReference type="InterPro" id="IPR020103">
    <property type="entry name" value="PsdUridine_synth_cat_dom_sf"/>
</dbReference>
<dbReference type="GO" id="GO:0160148">
    <property type="term" value="F:tRNA pseudouridine(55) synthase activity"/>
    <property type="evidence" value="ECO:0007669"/>
    <property type="project" value="UniProtKB-EC"/>
</dbReference>
<evidence type="ECO:0000259" key="4">
    <source>
        <dbReference type="Pfam" id="PF01509"/>
    </source>
</evidence>
<proteinExistence type="predicted"/>
<evidence type="ECO:0000313" key="6">
    <source>
        <dbReference type="EMBL" id="SVC74514.1"/>
    </source>
</evidence>
<dbReference type="GO" id="GO:0006400">
    <property type="term" value="P:tRNA modification"/>
    <property type="evidence" value="ECO:0007669"/>
    <property type="project" value="TreeGrafter"/>
</dbReference>
<dbReference type="InterPro" id="IPR014780">
    <property type="entry name" value="tRNA_psdUridine_synth_TruB"/>
</dbReference>
<dbReference type="InterPro" id="IPR032819">
    <property type="entry name" value="TruB_C"/>
</dbReference>
<evidence type="ECO:0000256" key="3">
    <source>
        <dbReference type="ARBA" id="ARBA00023235"/>
    </source>
</evidence>
<organism evidence="6">
    <name type="scientific">marine metagenome</name>
    <dbReference type="NCBI Taxonomy" id="408172"/>
    <lineage>
        <taxon>unclassified sequences</taxon>
        <taxon>metagenomes</taxon>
        <taxon>ecological metagenomes</taxon>
    </lineage>
</organism>
<name>A0A382PMC0_9ZZZZ</name>
<feature type="non-terminal residue" evidence="6">
    <location>
        <position position="1"/>
    </location>
</feature>
<dbReference type="AlphaFoldDB" id="A0A382PMC0"/>
<dbReference type="PANTHER" id="PTHR13767:SF2">
    <property type="entry name" value="PSEUDOURIDYLATE SYNTHASE TRUB1"/>
    <property type="match status" value="1"/>
</dbReference>
<keyword evidence="2" id="KW-0819">tRNA processing</keyword>
<evidence type="ECO:0000259" key="5">
    <source>
        <dbReference type="Pfam" id="PF16198"/>
    </source>
</evidence>
<reference evidence="6" key="1">
    <citation type="submission" date="2018-05" db="EMBL/GenBank/DDBJ databases">
        <authorList>
            <person name="Lanie J.A."/>
            <person name="Ng W.-L."/>
            <person name="Kazmierczak K.M."/>
            <person name="Andrzejewski T.M."/>
            <person name="Davidsen T.M."/>
            <person name="Wayne K.J."/>
            <person name="Tettelin H."/>
            <person name="Glass J.I."/>
            <person name="Rusch D."/>
            <person name="Podicherti R."/>
            <person name="Tsui H.-C.T."/>
            <person name="Winkler M.E."/>
        </authorList>
    </citation>
    <scope>NUCLEOTIDE SEQUENCE</scope>
</reference>
<dbReference type="Pfam" id="PF01509">
    <property type="entry name" value="TruB_N"/>
    <property type="match status" value="1"/>
</dbReference>
<evidence type="ECO:0000256" key="1">
    <source>
        <dbReference type="ARBA" id="ARBA00012787"/>
    </source>
</evidence>
<accession>A0A382PMC0</accession>
<dbReference type="EC" id="5.4.99.25" evidence="1"/>
<dbReference type="Pfam" id="PF16198">
    <property type="entry name" value="TruB_C_2"/>
    <property type="match status" value="1"/>
</dbReference>
<dbReference type="PANTHER" id="PTHR13767">
    <property type="entry name" value="TRNA-PSEUDOURIDINE SYNTHASE"/>
    <property type="match status" value="1"/>
</dbReference>
<dbReference type="SUPFAM" id="SSF55120">
    <property type="entry name" value="Pseudouridine synthase"/>
    <property type="match status" value="1"/>
</dbReference>
<keyword evidence="3" id="KW-0413">Isomerase</keyword>
<dbReference type="InterPro" id="IPR002501">
    <property type="entry name" value="PsdUridine_synth_N"/>
</dbReference>
<dbReference type="GO" id="GO:1990481">
    <property type="term" value="P:mRNA pseudouridine synthesis"/>
    <property type="evidence" value="ECO:0007669"/>
    <property type="project" value="TreeGrafter"/>
</dbReference>
<dbReference type="GO" id="GO:0003723">
    <property type="term" value="F:RNA binding"/>
    <property type="evidence" value="ECO:0007669"/>
    <property type="project" value="InterPro"/>
</dbReference>
<dbReference type="Gene3D" id="3.30.2350.10">
    <property type="entry name" value="Pseudouridine synthase"/>
    <property type="match status" value="1"/>
</dbReference>